<feature type="region of interest" description="Disordered" evidence="1">
    <location>
        <begin position="661"/>
        <end position="729"/>
    </location>
</feature>
<reference evidence="3" key="1">
    <citation type="submission" date="2022-03" db="EMBL/GenBank/DDBJ databases">
        <authorList>
            <person name="Legras J.-L."/>
            <person name="Devillers H."/>
            <person name="Grondin C."/>
        </authorList>
    </citation>
    <scope>NUCLEOTIDE SEQUENCE</scope>
    <source>
        <strain evidence="3">CLIB 1423</strain>
    </source>
</reference>
<feature type="compositionally biased region" description="Polar residues" evidence="1">
    <location>
        <begin position="757"/>
        <end position="769"/>
    </location>
</feature>
<evidence type="ECO:0000313" key="3">
    <source>
        <dbReference type="EMBL" id="CAH2355759.1"/>
    </source>
</evidence>
<comment type="caution">
    <text evidence="3">The sequence shown here is derived from an EMBL/GenBank/DDBJ whole genome shotgun (WGS) entry which is preliminary data.</text>
</comment>
<dbReference type="SUPFAM" id="SSF109993">
    <property type="entry name" value="VPS9 domain"/>
    <property type="match status" value="1"/>
</dbReference>
<sequence length="893" mass="100063">MKFEEGASGQESITSRSRSSSTFGQAVPYYPPPSPTPTTATAATSIEAIEHKAGEFTGDIHPQVNLLLKGFLKYLKEPRYQAPLTIEELSKLFQYFYKDLNSLTINLYTQLNSNKKKLISSSQIFSENDKKFDYLLAIANFSASTVKLTRREDKEALVQLRIFNYYKFLTIFETIERAQEKLFGTINSNPNMNEFDEEATSLYDKIFRFEQKDIIFQEFLEEKIGVLKKLNLPLSCFVEEDNNPLQKVFRTEGERISSEAIGQINGLFIKLNASITPLSKLKILLSIQKLLINEIARIAFDNDTSSVNNDILLPSLIYYIINYLPPLDQIELYLNFQFIKNFLNLIPVDNIDLTTMTPSMSLHSYTPTNKSKSANKQFHARAGKRYGSIYTFLNLKHEDNINDEEDGYLDKQDIFSNDKFTVAHIQKQFLNNGELMFYLTNFEAVLFFISNITLDDLKVNGGDYAKNELVNVPLDKLVDMELLTHFKFPSGEALRYEDEGTENANNFQELDEEKDVRSDRSLKEENKSINSGSARDVISTNAGGGTTTSNRSRSSSLFNTISNRLNDVANTANRSRSNSSILNSLKAPTKESFPSISSPLQGKDVVTSSSASGDSGDPESMQTSPVNSNELPHAAIESTSSSISVMKNILGKFSQVSVPQFRSAEDGQEAQSNQQQQPQISISENGTIVDEGTNSTAKKSPSRTSPVHSRTRSSSFDNHTKRNSLTSKFTTGMTELMTKLNNANTNTSSLSLHSLTEENGQQGQANSSALHPFIGDSPIKRPEYNRSRTTSLQIMDKWFSNISNMNITGNSTVIQPNAHLSHIQPTLTPTIEGIEPSLQFEEIVQFQNVEFESLTINDLKLLKSNYDKLCAMVTPILRNGSIDQSSHSEETSM</sequence>
<feature type="region of interest" description="Disordered" evidence="1">
    <location>
        <begin position="502"/>
        <end position="555"/>
    </location>
</feature>
<name>A0A9P0QVF5_9ASCO</name>
<feature type="domain" description="VPS9" evidence="2">
    <location>
        <begin position="214"/>
        <end position="458"/>
    </location>
</feature>
<dbReference type="InterPro" id="IPR037191">
    <property type="entry name" value="VPS9_dom_sf"/>
</dbReference>
<dbReference type="Gene3D" id="1.20.1050.80">
    <property type="entry name" value="VPS9 domain"/>
    <property type="match status" value="1"/>
</dbReference>
<feature type="compositionally biased region" description="Polar residues" evidence="1">
    <location>
        <begin position="592"/>
        <end position="613"/>
    </location>
</feature>
<evidence type="ECO:0000313" key="4">
    <source>
        <dbReference type="Proteomes" id="UP000837801"/>
    </source>
</evidence>
<dbReference type="AlphaFoldDB" id="A0A9P0QVF5"/>
<proteinExistence type="predicted"/>
<feature type="compositionally biased region" description="Basic and acidic residues" evidence="1">
    <location>
        <begin position="514"/>
        <end position="527"/>
    </location>
</feature>
<evidence type="ECO:0000259" key="2">
    <source>
        <dbReference type="PROSITE" id="PS51205"/>
    </source>
</evidence>
<dbReference type="Pfam" id="PF02204">
    <property type="entry name" value="VPS9"/>
    <property type="match status" value="1"/>
</dbReference>
<feature type="compositionally biased region" description="Low complexity" evidence="1">
    <location>
        <begin position="669"/>
        <end position="685"/>
    </location>
</feature>
<dbReference type="Proteomes" id="UP000837801">
    <property type="component" value="Unassembled WGS sequence"/>
</dbReference>
<dbReference type="EMBL" id="CAKXYY010000033">
    <property type="protein sequence ID" value="CAH2355759.1"/>
    <property type="molecule type" value="Genomic_DNA"/>
</dbReference>
<feature type="region of interest" description="Disordered" evidence="1">
    <location>
        <begin position="757"/>
        <end position="781"/>
    </location>
</feature>
<accession>A0A9P0QVF5</accession>
<feature type="compositionally biased region" description="Polar residues" evidence="1">
    <location>
        <begin position="692"/>
        <end position="729"/>
    </location>
</feature>
<protein>
    <recommendedName>
        <fullName evidence="2">VPS9 domain-containing protein</fullName>
    </recommendedName>
</protein>
<evidence type="ECO:0000256" key="1">
    <source>
        <dbReference type="SAM" id="MobiDB-lite"/>
    </source>
</evidence>
<feature type="compositionally biased region" description="Low complexity" evidence="1">
    <location>
        <begin position="573"/>
        <end position="585"/>
    </location>
</feature>
<dbReference type="OrthoDB" id="10264848at2759"/>
<dbReference type="InterPro" id="IPR003123">
    <property type="entry name" value="VPS9"/>
</dbReference>
<feature type="region of interest" description="Disordered" evidence="1">
    <location>
        <begin position="569"/>
        <end position="629"/>
    </location>
</feature>
<feature type="compositionally biased region" description="Polar residues" evidence="1">
    <location>
        <begin position="620"/>
        <end position="629"/>
    </location>
</feature>
<feature type="compositionally biased region" description="Low complexity" evidence="1">
    <location>
        <begin position="12"/>
        <end position="22"/>
    </location>
</feature>
<feature type="region of interest" description="Disordered" evidence="1">
    <location>
        <begin position="1"/>
        <end position="40"/>
    </location>
</feature>
<keyword evidence="4" id="KW-1185">Reference proteome</keyword>
<dbReference type="PROSITE" id="PS51205">
    <property type="entry name" value="VPS9"/>
    <property type="match status" value="1"/>
</dbReference>
<organism evidence="3 4">
    <name type="scientific">[Candida] railenensis</name>
    <dbReference type="NCBI Taxonomy" id="45579"/>
    <lineage>
        <taxon>Eukaryota</taxon>
        <taxon>Fungi</taxon>
        <taxon>Dikarya</taxon>
        <taxon>Ascomycota</taxon>
        <taxon>Saccharomycotina</taxon>
        <taxon>Pichiomycetes</taxon>
        <taxon>Debaryomycetaceae</taxon>
        <taxon>Kurtzmaniella</taxon>
    </lineage>
</organism>
<gene>
    <name evidence="3" type="ORF">CLIB1423_33S00342</name>
</gene>